<name>A0ACB0J5W8_TRIPR</name>
<dbReference type="EMBL" id="CASHSV030000024">
    <property type="protein sequence ID" value="CAJ2639832.1"/>
    <property type="molecule type" value="Genomic_DNA"/>
</dbReference>
<proteinExistence type="predicted"/>
<gene>
    <name evidence="1" type="ORF">MILVUS5_LOCUS9789</name>
</gene>
<evidence type="ECO:0000313" key="1">
    <source>
        <dbReference type="EMBL" id="CAJ2639832.1"/>
    </source>
</evidence>
<comment type="caution">
    <text evidence="1">The sequence shown here is derived from an EMBL/GenBank/DDBJ whole genome shotgun (WGS) entry which is preliminary data.</text>
</comment>
<reference evidence="1" key="1">
    <citation type="submission" date="2023-10" db="EMBL/GenBank/DDBJ databases">
        <authorList>
            <person name="Rodriguez Cubillos JULIANA M."/>
            <person name="De Vega J."/>
        </authorList>
    </citation>
    <scope>NUCLEOTIDE SEQUENCE</scope>
</reference>
<evidence type="ECO:0000313" key="2">
    <source>
        <dbReference type="Proteomes" id="UP001177021"/>
    </source>
</evidence>
<protein>
    <submittedName>
        <fullName evidence="1">Uncharacterized protein</fullName>
    </submittedName>
</protein>
<dbReference type="Proteomes" id="UP001177021">
    <property type="component" value="Unassembled WGS sequence"/>
</dbReference>
<keyword evidence="2" id="KW-1185">Reference proteome</keyword>
<organism evidence="1 2">
    <name type="scientific">Trifolium pratense</name>
    <name type="common">Red clover</name>
    <dbReference type="NCBI Taxonomy" id="57577"/>
    <lineage>
        <taxon>Eukaryota</taxon>
        <taxon>Viridiplantae</taxon>
        <taxon>Streptophyta</taxon>
        <taxon>Embryophyta</taxon>
        <taxon>Tracheophyta</taxon>
        <taxon>Spermatophyta</taxon>
        <taxon>Magnoliopsida</taxon>
        <taxon>eudicotyledons</taxon>
        <taxon>Gunneridae</taxon>
        <taxon>Pentapetalae</taxon>
        <taxon>rosids</taxon>
        <taxon>fabids</taxon>
        <taxon>Fabales</taxon>
        <taxon>Fabaceae</taxon>
        <taxon>Papilionoideae</taxon>
        <taxon>50 kb inversion clade</taxon>
        <taxon>NPAAA clade</taxon>
        <taxon>Hologalegina</taxon>
        <taxon>IRL clade</taxon>
        <taxon>Trifolieae</taxon>
        <taxon>Trifolium</taxon>
    </lineage>
</organism>
<sequence length="1137" mass="129163">MMADVIANMIVIVVTVAIAVAAAIYLARPILRQYLFPKQMIKAIGKFIPNIQPFSRLDSLPGIQYQAASEDFISFGSRQQAYDELFEALNDDSVHMIGLYGEGGSGKTTLAIEIGKQADDRKMFDKVISITVSKTPNIRDIQGELADILKLELKENSESVRAQRLWSHLQEKKRILIIVDDLWTPFDLKMIGIRLDDVNKHTWKILITTSHMLVCTLMACQKKIHLVLLSEDESWNLFQKFAGIDEERSTVLKDVPRQICKECTGLPIAIKIVGSLFKEREDIEWQQAYDKLLDSKASDDEDNATSCVTFGYDHLKTQEAKQIFLLCALFPEEYHILIEDLVRYVVGLGVKKLSTLKSTRNSTSAVIKDLLDSCLVTRGSVKMHTMVRNAALWIANRSDDCKILVNVDKPLSTVAEDNRIRDCFAVSSWWFNENPSFCQLHAPNLKMLLVDISAQSSLNSFDLSPLTFEGIQGLEVFSLTIKYKIVPLSFPPSIQLLTNVRTLRLNGLKFDDISFITSLTRLEVLDLRRCEFNELPIEIGMIRSLKLLDLSECYFFQNNYNGAIGKCSQLEELYASKCYPDEYVEEIIMDICILLNLQRFVLGVQIIPESTRVVQVNDFNISKLRTSNKNILQIAETISLKGLHGGCKNIIPDMVGIVGGMTNLSTLHLTDCEEIECIFDATYDFKGDGLISLLVELRLECMGNLRELCHGPPLQVLHYFEKLELLYIDHCWNLHNIFPSECKLQNLKILSLSYCKTDEVLFSESVAQSMQQLEQLTIVGCLELKHIIASSGSDHSGCNTSEEIIPAPLYSRFLMTNLRNVDISFCNSLESIFPICYVQGLTQMRKMRIVFAPKLEYVFGDECDHEFLSSHQNQNQAMLPHLEVLELSFLDNLIGMCPENCQAKWPSHSLRILTIVFCPKLAIPWFNLKVGFDQSQHHLNQIWSLQCLRSLTLGDCKELKCLFSIETHRSGLPELMELRIYNCQELKQIVAANEELVQIPNAELYFPKLKEIVVEDCNKLKSLFPLSIVTMLPQLSTLHLSNATQLQEVFRHSQGDGVMSEMEIVLPNLTEITLLNLPNFVDICHGCKLHAVEVQKLSISNCPKTASSLRIIQRKLMKIVPMQKEKFIHSQYTLTRP</sequence>
<accession>A0ACB0J5W8</accession>